<comment type="caution">
    <text evidence="3">The sequence shown here is derived from an EMBL/GenBank/DDBJ whole genome shotgun (WGS) entry which is preliminary data.</text>
</comment>
<feature type="domain" description="Activator of Hsp90 ATPase homologue 1/2-like C-terminal" evidence="2">
    <location>
        <begin position="26"/>
        <end position="159"/>
    </location>
</feature>
<evidence type="ECO:0000313" key="4">
    <source>
        <dbReference type="Proteomes" id="UP001315278"/>
    </source>
</evidence>
<dbReference type="SUPFAM" id="SSF55961">
    <property type="entry name" value="Bet v1-like"/>
    <property type="match status" value="1"/>
</dbReference>
<dbReference type="Gene3D" id="3.30.530.20">
    <property type="match status" value="1"/>
</dbReference>
<reference evidence="4" key="1">
    <citation type="journal article" date="2021" name="ISME J.">
        <title>Evolutionary origin and ecological implication of a unique nif island in free-living Bradyrhizobium lineages.</title>
        <authorList>
            <person name="Tao J."/>
        </authorList>
    </citation>
    <scope>NUCLEOTIDE SEQUENCE [LARGE SCALE GENOMIC DNA]</scope>
    <source>
        <strain evidence="4">SZCCT0434</strain>
    </source>
</reference>
<dbReference type="Pfam" id="PF08327">
    <property type="entry name" value="AHSA1"/>
    <property type="match status" value="1"/>
</dbReference>
<accession>A0ABS5FAS1</accession>
<evidence type="ECO:0000259" key="2">
    <source>
        <dbReference type="Pfam" id="PF08327"/>
    </source>
</evidence>
<dbReference type="InterPro" id="IPR013538">
    <property type="entry name" value="ASHA1/2-like_C"/>
</dbReference>
<proteinExistence type="inferred from homology"/>
<dbReference type="RefSeq" id="WP_212394021.1">
    <property type="nucleotide sequence ID" value="NZ_JAFCJH010000001.1"/>
</dbReference>
<evidence type="ECO:0000313" key="3">
    <source>
        <dbReference type="EMBL" id="MBR0793885.1"/>
    </source>
</evidence>
<dbReference type="CDD" id="cd07826">
    <property type="entry name" value="SRPBCC_CalC_Aha1-like_9"/>
    <property type="match status" value="1"/>
</dbReference>
<protein>
    <submittedName>
        <fullName evidence="3">SRPBCC family protein</fullName>
    </submittedName>
</protein>
<name>A0ABS5FAS1_9BRAD</name>
<evidence type="ECO:0000256" key="1">
    <source>
        <dbReference type="ARBA" id="ARBA00006817"/>
    </source>
</evidence>
<keyword evidence="4" id="KW-1185">Reference proteome</keyword>
<sequence>MDARVDKKLKITTPSDLEFAMTRQFDAPRRLVFDAMTKAEYVVRWLGCAELAMPVCEIDLRVGGAYRFVFRSTDGIEHVLSGTYREVVRPERVVFGEVFAMPGFTSDEYLVTSVFVEADGKTTLTTTIRHPTREARDGHLNSGVDKGVEPAYDRLAEVVATMG</sequence>
<dbReference type="Proteomes" id="UP001315278">
    <property type="component" value="Unassembled WGS sequence"/>
</dbReference>
<comment type="similarity">
    <text evidence="1">Belongs to the AHA1 family.</text>
</comment>
<dbReference type="InterPro" id="IPR023393">
    <property type="entry name" value="START-like_dom_sf"/>
</dbReference>
<gene>
    <name evidence="3" type="ORF">JQ615_00625</name>
</gene>
<organism evidence="3 4">
    <name type="scientific">Bradyrhizobium jicamae</name>
    <dbReference type="NCBI Taxonomy" id="280332"/>
    <lineage>
        <taxon>Bacteria</taxon>
        <taxon>Pseudomonadati</taxon>
        <taxon>Pseudomonadota</taxon>
        <taxon>Alphaproteobacteria</taxon>
        <taxon>Hyphomicrobiales</taxon>
        <taxon>Nitrobacteraceae</taxon>
        <taxon>Bradyrhizobium</taxon>
    </lineage>
</organism>
<dbReference type="EMBL" id="JAFCJH010000001">
    <property type="protein sequence ID" value="MBR0793885.1"/>
    <property type="molecule type" value="Genomic_DNA"/>
</dbReference>